<dbReference type="AlphaFoldDB" id="A0A1V4J901"/>
<evidence type="ECO:0000256" key="1">
    <source>
        <dbReference type="SAM" id="Coils"/>
    </source>
</evidence>
<keyword evidence="1" id="KW-0175">Coiled coil</keyword>
<evidence type="ECO:0000313" key="2">
    <source>
        <dbReference type="EMBL" id="OPJ68671.1"/>
    </source>
</evidence>
<feature type="coiled-coil region" evidence="1">
    <location>
        <begin position="40"/>
        <end position="78"/>
    </location>
</feature>
<protein>
    <submittedName>
        <fullName evidence="2">Uncharacterized protein</fullName>
    </submittedName>
</protein>
<dbReference type="STRING" id="372326.A0A1V4J901"/>
<accession>A0A1V4J901</accession>
<name>A0A1V4J901_PATFA</name>
<dbReference type="EMBL" id="LSYS01008458">
    <property type="protein sequence ID" value="OPJ68671.1"/>
    <property type="molecule type" value="Genomic_DNA"/>
</dbReference>
<proteinExistence type="predicted"/>
<gene>
    <name evidence="2" type="ORF">AV530_010671</name>
</gene>
<dbReference type="OrthoDB" id="72772at2759"/>
<keyword evidence="3" id="KW-1185">Reference proteome</keyword>
<organism evidence="2 3">
    <name type="scientific">Patagioenas fasciata monilis</name>
    <dbReference type="NCBI Taxonomy" id="372326"/>
    <lineage>
        <taxon>Eukaryota</taxon>
        <taxon>Metazoa</taxon>
        <taxon>Chordata</taxon>
        <taxon>Craniata</taxon>
        <taxon>Vertebrata</taxon>
        <taxon>Euteleostomi</taxon>
        <taxon>Archelosauria</taxon>
        <taxon>Archosauria</taxon>
        <taxon>Dinosauria</taxon>
        <taxon>Saurischia</taxon>
        <taxon>Theropoda</taxon>
        <taxon>Coelurosauria</taxon>
        <taxon>Aves</taxon>
        <taxon>Neognathae</taxon>
        <taxon>Neoaves</taxon>
        <taxon>Columbimorphae</taxon>
        <taxon>Columbiformes</taxon>
        <taxon>Columbidae</taxon>
        <taxon>Patagioenas</taxon>
    </lineage>
</organism>
<sequence length="118" mass="13822">MYLERWEVLHRAQCAIKQTQVTVQKIGREIEEKLRCTSTSNELKKESECLQLKILVLRNELERQKKALGQEVALLHKEKNTLHDRGKYRRVVAELMVMVTKMKVLLFSVLVSLSEICN</sequence>
<comment type="caution">
    <text evidence="2">The sequence shown here is derived from an EMBL/GenBank/DDBJ whole genome shotgun (WGS) entry which is preliminary data.</text>
</comment>
<reference evidence="2 3" key="1">
    <citation type="submission" date="2016-02" db="EMBL/GenBank/DDBJ databases">
        <title>Band-tailed pigeon sequencing and assembly.</title>
        <authorList>
            <person name="Soares A.E."/>
            <person name="Novak B.J."/>
            <person name="Rice E.S."/>
            <person name="O'Connell B."/>
            <person name="Chang D."/>
            <person name="Weber S."/>
            <person name="Shapiro B."/>
        </authorList>
    </citation>
    <scope>NUCLEOTIDE SEQUENCE [LARGE SCALE GENOMIC DNA]</scope>
    <source>
        <strain evidence="2">BTP2013</strain>
        <tissue evidence="2">Blood</tissue>
    </source>
</reference>
<evidence type="ECO:0000313" key="3">
    <source>
        <dbReference type="Proteomes" id="UP000190648"/>
    </source>
</evidence>
<dbReference type="Proteomes" id="UP000190648">
    <property type="component" value="Unassembled WGS sequence"/>
</dbReference>